<reference evidence="3" key="1">
    <citation type="journal article" date="2014" name="Nat. Genet.">
        <title>The genome of the stress-tolerant wild tomato species Solanum pennellii.</title>
        <authorList>
            <person name="Bolger A."/>
            <person name="Scossa F."/>
            <person name="Bolger M.E."/>
            <person name="Lanz C."/>
            <person name="Maumus F."/>
            <person name="Tohge T."/>
            <person name="Quesneville H."/>
            <person name="Alseekh S."/>
            <person name="Sorensen I."/>
            <person name="Lichtenstein G."/>
            <person name="Fich E.A."/>
            <person name="Conte M."/>
            <person name="Keller H."/>
            <person name="Schneeberger K."/>
            <person name="Schwacke R."/>
            <person name="Ofner I."/>
            <person name="Vrebalov J."/>
            <person name="Xu Y."/>
            <person name="Osorio S."/>
            <person name="Aflitos S.A."/>
            <person name="Schijlen E."/>
            <person name="Jimenez-Gomez J.M."/>
            <person name="Ryngajllo M."/>
            <person name="Kimura S."/>
            <person name="Kumar R."/>
            <person name="Koenig D."/>
            <person name="Headland L.R."/>
            <person name="Maloof J.N."/>
            <person name="Sinha N."/>
            <person name="van Ham R.C."/>
            <person name="Lankhorst R.K."/>
            <person name="Mao L."/>
            <person name="Vogel A."/>
            <person name="Arsova B."/>
            <person name="Panstruga R."/>
            <person name="Fei Z."/>
            <person name="Rose J.K."/>
            <person name="Zamir D."/>
            <person name="Carrari F."/>
            <person name="Giovannoni J.J."/>
            <person name="Weigel D."/>
            <person name="Usadel B."/>
            <person name="Fernie A.R."/>
        </authorList>
    </citation>
    <scope>NUCLEOTIDE SEQUENCE [LARGE SCALE GENOMIC DNA]</scope>
    <source>
        <strain evidence="3">cv. LA0716</strain>
    </source>
</reference>
<keyword evidence="3" id="KW-1185">Reference proteome</keyword>
<dbReference type="InterPro" id="IPR038588">
    <property type="entry name" value="XS_domain_sf"/>
</dbReference>
<dbReference type="Gene3D" id="3.90.930.1">
    <property type="match status" value="2"/>
</dbReference>
<evidence type="ECO:0000256" key="1">
    <source>
        <dbReference type="SAM" id="MobiDB-lite"/>
    </source>
</evidence>
<dbReference type="GeneID" id="107002992"/>
<protein>
    <submittedName>
        <fullName evidence="4">Uncharacterized protein LOC107002992</fullName>
    </submittedName>
</protein>
<gene>
    <name evidence="4" type="primary">LOC107002992</name>
</gene>
<evidence type="ECO:0000313" key="3">
    <source>
        <dbReference type="Proteomes" id="UP000694930"/>
    </source>
</evidence>
<dbReference type="PANTHER" id="PTHR46619">
    <property type="entry name" value="RNA RECOGNITION MOTIF XS DOMAIN PROTEIN-RELATED"/>
    <property type="match status" value="1"/>
</dbReference>
<dbReference type="Gene3D" id="3.30.70.2890">
    <property type="entry name" value="XS domain"/>
    <property type="match status" value="1"/>
</dbReference>
<dbReference type="Proteomes" id="UP000694930">
    <property type="component" value="Chromosome 11"/>
</dbReference>
<sequence length="1165" mass="134795">MRLVEPDVNAVRGYRAERLGVNGVDLDYDRCFIRDSGVMEIYSCRQRSLSSVREEGPRRVSWQRREVMDGDQDFCDRRDIREPQLRREVMDRNQCLSDRGDMREPQLSREVMGRDQHFSDRGAIRERQLSREVMDRDQHFSDRGVIREPRLRSGGLMVRDEEFNDRGDIREPQLRRSGLMMRDEEFSDRGDIREPLLRRSGLMVRDEEFNDRGDTREPQLRRSGLMVRDEEFGDRGDIREPTLRRSGLMVRDEEFNGRGNIREAQRRRSGLIVRDEEFSYRGDIVQPQLKLPPVYHQVHEKPQHYYQASLSRDEEESRRYELFDYENRYEAARRTGVDYDIEYDSARSVQGHNVNIERGGVHHYELDRHKQLGLEDGLSRGAHRLSFDSQSATKYVETARGPLSAHVQPQEIRLRDEISRYPHPFLLDKLSAIEMLEREERTRFHPKDVSCYMESALQSKDLALPSQYKECLATSSGTSRMNYAPMIQDDMHLLGDIHSRISTKLRQPLYLNEYEENHSYNTLEDYAAGYKGLTSYQSDKVSSPRGDNMNHVYPRGRPSDTSDYGHSYERTTLFEQAVLDKRHARAQILLEPLRENISGNEFPQRVIKSSSWDHHSLNKQPDSMSLFDGRSLARSTEGQFYLDFDDTNVDTQNVRESDIENSDVPCHEEIPLRRLDYHSSKDEHSNFYAERWRRSSRLEHEMEMLGDGVRPKKIESGVIGCDGHPIRSEKRKYILDEEMMGHSSGQIVFSERKNNISRTQDIDYRNEVWDDQDASCLPSPENFEDDKWFRKADRAYSRDLNGRVAATDGLLSYHGSINQGKRHLIRPYISGKKQKVYENPSSLRQYAVQCNQKHHLTKNVWIRDKDDKQTEASDHVVKELKDQVACAKPELPEDSIEFTQLVHNFSLSYTKKLNESVATQKRYKEQGRAGGLFCIVCANSQLKEFKDTRSLAVHCYMSQKVWLKAKHLGLHKAICVLMGWNSDAPPDGKLWLPVSVPAPNALAQKEDLILWPPVVIIHNCSGLVTGLDGQKVTTTEAVEKFLRGKGFSGGRMKVCMGKPGNGSILLVKFLGTIPGIQDAEKLHTYFMEEERGRKDFRVITSTKGKGIDKRNVKGGKAEEISLYGYMGIAEDLDKVDIDTKRRSLIKSKKEIHDFVDAPVKSVGKD</sequence>
<feature type="domain" description="XS" evidence="2">
    <location>
        <begin position="1006"/>
        <end position="1133"/>
    </location>
</feature>
<evidence type="ECO:0000313" key="4">
    <source>
        <dbReference type="RefSeq" id="XP_015056701.1"/>
    </source>
</evidence>
<evidence type="ECO:0000259" key="2">
    <source>
        <dbReference type="Pfam" id="PF03468"/>
    </source>
</evidence>
<dbReference type="Pfam" id="PF03468">
    <property type="entry name" value="XS"/>
    <property type="match status" value="1"/>
</dbReference>
<name>A0ABM1FGX3_SOLPN</name>
<accession>A0ABM1FGX3</accession>
<proteinExistence type="predicted"/>
<reference evidence="4" key="2">
    <citation type="submission" date="2025-08" db="UniProtKB">
        <authorList>
            <consortium name="RefSeq"/>
        </authorList>
    </citation>
    <scope>IDENTIFICATION</scope>
</reference>
<dbReference type="RefSeq" id="XP_015056701.1">
    <property type="nucleotide sequence ID" value="XM_015201215.2"/>
</dbReference>
<feature type="region of interest" description="Disordered" evidence="1">
    <location>
        <begin position="537"/>
        <end position="563"/>
    </location>
</feature>
<organism evidence="3 4">
    <name type="scientific">Solanum pennellii</name>
    <name type="common">Tomato</name>
    <name type="synonym">Lycopersicon pennellii</name>
    <dbReference type="NCBI Taxonomy" id="28526"/>
    <lineage>
        <taxon>Eukaryota</taxon>
        <taxon>Viridiplantae</taxon>
        <taxon>Streptophyta</taxon>
        <taxon>Embryophyta</taxon>
        <taxon>Tracheophyta</taxon>
        <taxon>Spermatophyta</taxon>
        <taxon>Magnoliopsida</taxon>
        <taxon>eudicotyledons</taxon>
        <taxon>Gunneridae</taxon>
        <taxon>Pentapetalae</taxon>
        <taxon>asterids</taxon>
        <taxon>lamiids</taxon>
        <taxon>Solanales</taxon>
        <taxon>Solanaceae</taxon>
        <taxon>Solanoideae</taxon>
        <taxon>Solaneae</taxon>
        <taxon>Solanum</taxon>
        <taxon>Solanum subgen. Lycopersicon</taxon>
    </lineage>
</organism>
<dbReference type="InterPro" id="IPR005380">
    <property type="entry name" value="XS_domain"/>
</dbReference>
<dbReference type="PANTHER" id="PTHR46619:SF5">
    <property type="entry name" value="XS DOMAIN-CONTAINING PROTEIN"/>
    <property type="match status" value="1"/>
</dbReference>